<dbReference type="AlphaFoldDB" id="A0A1I7W3I5"/>
<keyword evidence="2" id="KW-1185">Reference proteome</keyword>
<proteinExistence type="predicted"/>
<evidence type="ECO:0000256" key="1">
    <source>
        <dbReference type="SAM" id="Phobius"/>
    </source>
</evidence>
<sequence length="144" mass="16559">MPEEKVGWMRIARQIAQCRSITLDDILKWMQILLVTMIFFALSAIWHCFTWPNPMDALQWNFSVRPQSLITKSHSTPQLTSSYSNQNKPIRSQSQIIQCKMNGKMDVGVVVRLKNILLDHIFTAYEIIINLLSLANSFATTIFG</sequence>
<evidence type="ECO:0000313" key="2">
    <source>
        <dbReference type="Proteomes" id="UP000095285"/>
    </source>
</evidence>
<reference evidence="2" key="1">
    <citation type="submission" date="2012-04" db="EMBL/GenBank/DDBJ databases">
        <title>The Genome Sequence of Loa loa.</title>
        <authorList>
            <consortium name="The Broad Institute Genome Sequencing Platform"/>
            <consortium name="Broad Institute Genome Sequencing Center for Infectious Disease"/>
            <person name="Nutman T.B."/>
            <person name="Fink D.L."/>
            <person name="Russ C."/>
            <person name="Young S."/>
            <person name="Zeng Q."/>
            <person name="Gargeya S."/>
            <person name="Alvarado L."/>
            <person name="Berlin A."/>
            <person name="Chapman S.B."/>
            <person name="Chen Z."/>
            <person name="Freedman E."/>
            <person name="Gellesch M."/>
            <person name="Goldberg J."/>
            <person name="Griggs A."/>
            <person name="Gujja S."/>
            <person name="Heilman E.R."/>
            <person name="Heiman D."/>
            <person name="Howarth C."/>
            <person name="Mehta T."/>
            <person name="Neiman D."/>
            <person name="Pearson M."/>
            <person name="Roberts A."/>
            <person name="Saif S."/>
            <person name="Shea T."/>
            <person name="Shenoy N."/>
            <person name="Sisk P."/>
            <person name="Stolte C."/>
            <person name="Sykes S."/>
            <person name="White J."/>
            <person name="Yandava C."/>
            <person name="Haas B."/>
            <person name="Henn M.R."/>
            <person name="Nusbaum C."/>
            <person name="Birren B."/>
        </authorList>
    </citation>
    <scope>NUCLEOTIDE SEQUENCE [LARGE SCALE GENOMIC DNA]</scope>
</reference>
<name>A0A1I7W3I5_LOALO</name>
<dbReference type="Proteomes" id="UP000095285">
    <property type="component" value="Unassembled WGS sequence"/>
</dbReference>
<feature type="transmembrane region" description="Helical" evidence="1">
    <location>
        <begin position="29"/>
        <end position="49"/>
    </location>
</feature>
<evidence type="ECO:0000313" key="3">
    <source>
        <dbReference type="WBParaSite" id="EN70_9208"/>
    </source>
</evidence>
<protein>
    <submittedName>
        <fullName evidence="3">Uncharacterized protein</fullName>
    </submittedName>
</protein>
<accession>A0A1I7W3I5</accession>
<organism evidence="2 3">
    <name type="scientific">Loa loa</name>
    <name type="common">Eye worm</name>
    <name type="synonym">Filaria loa</name>
    <dbReference type="NCBI Taxonomy" id="7209"/>
    <lineage>
        <taxon>Eukaryota</taxon>
        <taxon>Metazoa</taxon>
        <taxon>Ecdysozoa</taxon>
        <taxon>Nematoda</taxon>
        <taxon>Chromadorea</taxon>
        <taxon>Rhabditida</taxon>
        <taxon>Spirurina</taxon>
        <taxon>Spiruromorpha</taxon>
        <taxon>Filarioidea</taxon>
        <taxon>Onchocercidae</taxon>
        <taxon>Loa</taxon>
    </lineage>
</organism>
<keyword evidence="1" id="KW-0472">Membrane</keyword>
<keyword evidence="1" id="KW-0812">Transmembrane</keyword>
<dbReference type="WBParaSite" id="EN70_9208">
    <property type="protein sequence ID" value="EN70_9208"/>
    <property type="gene ID" value="EN70_9208"/>
</dbReference>
<keyword evidence="1" id="KW-1133">Transmembrane helix</keyword>
<reference evidence="3" key="2">
    <citation type="submission" date="2016-11" db="UniProtKB">
        <authorList>
            <consortium name="WormBaseParasite"/>
        </authorList>
    </citation>
    <scope>IDENTIFICATION</scope>
</reference>